<organism evidence="1 2">
    <name type="scientific">Pipistrellus kuhlii</name>
    <name type="common">Kuhl's pipistrelle</name>
    <dbReference type="NCBI Taxonomy" id="59472"/>
    <lineage>
        <taxon>Eukaryota</taxon>
        <taxon>Metazoa</taxon>
        <taxon>Chordata</taxon>
        <taxon>Craniata</taxon>
        <taxon>Vertebrata</taxon>
        <taxon>Euteleostomi</taxon>
        <taxon>Mammalia</taxon>
        <taxon>Eutheria</taxon>
        <taxon>Laurasiatheria</taxon>
        <taxon>Chiroptera</taxon>
        <taxon>Yangochiroptera</taxon>
        <taxon>Vespertilionidae</taxon>
        <taxon>Pipistrellus</taxon>
    </lineage>
</organism>
<name>A0A7J7VV85_PIPKU</name>
<protein>
    <submittedName>
        <fullName evidence="1">Uncharacterized protein</fullName>
    </submittedName>
</protein>
<evidence type="ECO:0000313" key="2">
    <source>
        <dbReference type="Proteomes" id="UP000558488"/>
    </source>
</evidence>
<reference evidence="1 2" key="1">
    <citation type="journal article" date="2020" name="Nature">
        <title>Six reference-quality genomes reveal evolution of bat adaptations.</title>
        <authorList>
            <person name="Jebb D."/>
            <person name="Huang Z."/>
            <person name="Pippel M."/>
            <person name="Hughes G.M."/>
            <person name="Lavrichenko K."/>
            <person name="Devanna P."/>
            <person name="Winkler S."/>
            <person name="Jermiin L.S."/>
            <person name="Skirmuntt E.C."/>
            <person name="Katzourakis A."/>
            <person name="Burkitt-Gray L."/>
            <person name="Ray D.A."/>
            <person name="Sullivan K.A.M."/>
            <person name="Roscito J.G."/>
            <person name="Kirilenko B.M."/>
            <person name="Davalos L.M."/>
            <person name="Corthals A.P."/>
            <person name="Power M.L."/>
            <person name="Jones G."/>
            <person name="Ransome R.D."/>
            <person name="Dechmann D.K.N."/>
            <person name="Locatelli A.G."/>
            <person name="Puechmaille S.J."/>
            <person name="Fedrigo O."/>
            <person name="Jarvis E.D."/>
            <person name="Hiller M."/>
            <person name="Vernes S.C."/>
            <person name="Myers E.W."/>
            <person name="Teeling E.C."/>
        </authorList>
    </citation>
    <scope>NUCLEOTIDE SEQUENCE [LARGE SCALE GENOMIC DNA]</scope>
    <source>
        <strain evidence="1">MPipKuh1</strain>
        <tissue evidence="1">Flight muscle</tissue>
    </source>
</reference>
<sequence>MGQVIVNEALCPVSDQLEDGLEGEVWSGLMVWVSDAPPGADHGSPSCCTASAQSIRLTLRAALDGHMDPCFNDENNEGNDIVNYAHQRVELFIHSFIHSFNMQSRSGSKESDHPSQGCRVLYEKTISIPSRGSWEERGCFSGLGETLRDGILYRFGRKSPQK</sequence>
<keyword evidence="2" id="KW-1185">Reference proteome</keyword>
<proteinExistence type="predicted"/>
<evidence type="ECO:0000313" key="1">
    <source>
        <dbReference type="EMBL" id="KAF6328983.1"/>
    </source>
</evidence>
<dbReference type="AlphaFoldDB" id="A0A7J7VV85"/>
<dbReference type="EMBL" id="JACAGB010000013">
    <property type="protein sequence ID" value="KAF6328983.1"/>
    <property type="molecule type" value="Genomic_DNA"/>
</dbReference>
<comment type="caution">
    <text evidence="1">The sequence shown here is derived from an EMBL/GenBank/DDBJ whole genome shotgun (WGS) entry which is preliminary data.</text>
</comment>
<gene>
    <name evidence="1" type="ORF">mPipKuh1_008302</name>
</gene>
<accession>A0A7J7VV85</accession>
<dbReference type="Proteomes" id="UP000558488">
    <property type="component" value="Unassembled WGS sequence"/>
</dbReference>